<feature type="domain" description="Acyltransferase 3" evidence="3">
    <location>
        <begin position="213"/>
        <end position="421"/>
    </location>
</feature>
<keyword evidence="2" id="KW-0812">Transmembrane</keyword>
<feature type="region of interest" description="Disordered" evidence="1">
    <location>
        <begin position="634"/>
        <end position="681"/>
    </location>
</feature>
<feature type="transmembrane region" description="Helical" evidence="2">
    <location>
        <begin position="173"/>
        <end position="194"/>
    </location>
</feature>
<protein>
    <recommendedName>
        <fullName evidence="3">Acyltransferase 3 domain-containing protein</fullName>
    </recommendedName>
</protein>
<evidence type="ECO:0000313" key="5">
    <source>
        <dbReference type="Proteomes" id="UP001165082"/>
    </source>
</evidence>
<dbReference type="EMBL" id="BRXZ01007659">
    <property type="protein sequence ID" value="GMI31240.1"/>
    <property type="molecule type" value="Genomic_DNA"/>
</dbReference>
<comment type="caution">
    <text evidence="4">The sequence shown here is derived from an EMBL/GenBank/DDBJ whole genome shotgun (WGS) entry which is preliminary data.</text>
</comment>
<keyword evidence="5" id="KW-1185">Reference proteome</keyword>
<proteinExistence type="predicted"/>
<dbReference type="OrthoDB" id="77690at2759"/>
<keyword evidence="2" id="KW-0472">Membrane</keyword>
<reference evidence="4" key="1">
    <citation type="submission" date="2022-07" db="EMBL/GenBank/DDBJ databases">
        <title>Genome analysis of Parmales, a sister group of diatoms, reveals the evolutionary specialization of diatoms from phago-mixotrophs to photoautotrophs.</title>
        <authorList>
            <person name="Ban H."/>
            <person name="Sato S."/>
            <person name="Yoshikawa S."/>
            <person name="Kazumasa Y."/>
            <person name="Nakamura Y."/>
            <person name="Ichinomiya M."/>
            <person name="Saitoh K."/>
            <person name="Sato N."/>
            <person name="Blanc-Mathieu R."/>
            <person name="Endo H."/>
            <person name="Kuwata A."/>
            <person name="Ogata H."/>
        </authorList>
    </citation>
    <scope>NUCLEOTIDE SEQUENCE</scope>
</reference>
<dbReference type="GO" id="GO:0016747">
    <property type="term" value="F:acyltransferase activity, transferring groups other than amino-acyl groups"/>
    <property type="evidence" value="ECO:0007669"/>
    <property type="project" value="InterPro"/>
</dbReference>
<sequence length="681" mass="75378">MDGVTQNPSVCLWDWAASLFDSAAASDIDAECSRQAALACHSAGIAEGSAEYEKIRDALRSAARTQLEGLREFMQTAKTLAEATPVVLPAVAELAHILPSLGGTPDGRQWVLLAVPPNGRGDLKSGVRHSANAVCLRDEGGTHAASAACAKFCEIAIYHARVAAGGSVRLTSALVLIVGAVLVGLTAVAINGAYMTAVPASSSKPDSSRRRLAFVDRLKGMAITGTFWSHTFGDGYFMPGTSSIPFKGTYLLPLTFLSNGHRWVHMFFVITGFVSATSGSTSSMRQAAKSKPRKFIVVAACYVRRRLSQLLPPLLSFSLLSLFFSPTPVDVFDQKTMVELGVTVSGCFGLIQKMFTGRIRNSGQIWSIGTIVGFHFVFPALIYSEATMEQLLVKMRMTTRNAKLHSSLVLLVLVLCFCFAVRVFATLKKEFRPKPNNEVNTFNKMDYGMMSMSLSSDVSSPSKSGKNRNNNNNTSLGAAASAEFNNSRRVIANKETAAIMKSRHHQRDTVKAKMLEEKRQFRKKKFETRMQKTQEAVMKTQRSPFLVDLLAENERIDEENKVRLTEAARRQKLFERRKEEAKNAIILRALQEASDLDALRKEKRIIMEEERRLKALLDIEKTKAHRKADRLAAARAERQRKSAKAEYRRAANKEMLDDQKARENELLRAKHEISGQRAGFT</sequence>
<organism evidence="4 5">
    <name type="scientific">Triparma retinervis</name>
    <dbReference type="NCBI Taxonomy" id="2557542"/>
    <lineage>
        <taxon>Eukaryota</taxon>
        <taxon>Sar</taxon>
        <taxon>Stramenopiles</taxon>
        <taxon>Ochrophyta</taxon>
        <taxon>Bolidophyceae</taxon>
        <taxon>Parmales</taxon>
        <taxon>Triparmaceae</taxon>
        <taxon>Triparma</taxon>
    </lineage>
</organism>
<dbReference type="AlphaFoldDB" id="A0A9W7G3Y1"/>
<evidence type="ECO:0000256" key="1">
    <source>
        <dbReference type="SAM" id="MobiDB-lite"/>
    </source>
</evidence>
<keyword evidence="2" id="KW-1133">Transmembrane helix</keyword>
<feature type="transmembrane region" description="Helical" evidence="2">
    <location>
        <begin position="404"/>
        <end position="425"/>
    </location>
</feature>
<feature type="region of interest" description="Disordered" evidence="1">
    <location>
        <begin position="454"/>
        <end position="480"/>
    </location>
</feature>
<feature type="transmembrane region" description="Helical" evidence="2">
    <location>
        <begin position="310"/>
        <end position="329"/>
    </location>
</feature>
<dbReference type="Proteomes" id="UP001165082">
    <property type="component" value="Unassembled WGS sequence"/>
</dbReference>
<evidence type="ECO:0000259" key="3">
    <source>
        <dbReference type="Pfam" id="PF01757"/>
    </source>
</evidence>
<evidence type="ECO:0000313" key="4">
    <source>
        <dbReference type="EMBL" id="GMI31240.1"/>
    </source>
</evidence>
<feature type="transmembrane region" description="Helical" evidence="2">
    <location>
        <begin position="263"/>
        <end position="284"/>
    </location>
</feature>
<name>A0A9W7G3Y1_9STRA</name>
<dbReference type="Pfam" id="PF01757">
    <property type="entry name" value="Acyl_transf_3"/>
    <property type="match status" value="1"/>
</dbReference>
<feature type="transmembrane region" description="Helical" evidence="2">
    <location>
        <begin position="363"/>
        <end position="384"/>
    </location>
</feature>
<feature type="compositionally biased region" description="Basic and acidic residues" evidence="1">
    <location>
        <begin position="634"/>
        <end position="674"/>
    </location>
</feature>
<accession>A0A9W7G3Y1</accession>
<evidence type="ECO:0000256" key="2">
    <source>
        <dbReference type="SAM" id="Phobius"/>
    </source>
</evidence>
<dbReference type="InterPro" id="IPR002656">
    <property type="entry name" value="Acyl_transf_3_dom"/>
</dbReference>
<gene>
    <name evidence="4" type="ORF">TrRE_jg11369</name>
</gene>